<protein>
    <submittedName>
        <fullName evidence="1">Uncharacterized protein</fullName>
    </submittedName>
</protein>
<evidence type="ECO:0000313" key="1">
    <source>
        <dbReference type="EMBL" id="NMO22823.1"/>
    </source>
</evidence>
<keyword evidence="2" id="KW-1185">Reference proteome</keyword>
<gene>
    <name evidence="1" type="ORF">HG543_49400</name>
</gene>
<accession>A0A848LZS8</accession>
<proteinExistence type="predicted"/>
<dbReference type="AlphaFoldDB" id="A0A848LZS8"/>
<name>A0A848LZS8_9BACT</name>
<organism evidence="1 2">
    <name type="scientific">Pyxidicoccus fallax</name>
    <dbReference type="NCBI Taxonomy" id="394095"/>
    <lineage>
        <taxon>Bacteria</taxon>
        <taxon>Pseudomonadati</taxon>
        <taxon>Myxococcota</taxon>
        <taxon>Myxococcia</taxon>
        <taxon>Myxococcales</taxon>
        <taxon>Cystobacterineae</taxon>
        <taxon>Myxococcaceae</taxon>
        <taxon>Pyxidicoccus</taxon>
    </lineage>
</organism>
<reference evidence="1 2" key="1">
    <citation type="submission" date="2020-04" db="EMBL/GenBank/DDBJ databases">
        <title>Draft genome of Pyxidicoccus fallax type strain.</title>
        <authorList>
            <person name="Whitworth D.E."/>
        </authorList>
    </citation>
    <scope>NUCLEOTIDE SEQUENCE [LARGE SCALE GENOMIC DNA]</scope>
    <source>
        <strain evidence="1 2">DSM 14698</strain>
    </source>
</reference>
<evidence type="ECO:0000313" key="2">
    <source>
        <dbReference type="Proteomes" id="UP000518300"/>
    </source>
</evidence>
<dbReference type="Proteomes" id="UP000518300">
    <property type="component" value="Unassembled WGS sequence"/>
</dbReference>
<dbReference type="EMBL" id="JABBJJ010000480">
    <property type="protein sequence ID" value="NMO22823.1"/>
    <property type="molecule type" value="Genomic_DNA"/>
</dbReference>
<comment type="caution">
    <text evidence="1">The sequence shown here is derived from an EMBL/GenBank/DDBJ whole genome shotgun (WGS) entry which is preliminary data.</text>
</comment>
<dbReference type="RefSeq" id="WP_169351947.1">
    <property type="nucleotide sequence ID" value="NZ_JABBJJ010000480.1"/>
</dbReference>
<sequence>MRHDHTDWLIHFVRDRNPEQDFPGQSEDEARYFAGGELEFDASAFQVLCTIIRLGGLIPGHSFRNNRTTIYGGEPAVCVTEMPLYAFASYVKQAAATGRVSAYGIAFLKREFYEAGGRPAIYGLSTNKVTYEVNTWIRRILSPTILPQAEQYRYVAYSPSGARWIDWSHEREWRWKVTDSEREYIWCEAGDGTFGRTPGLPLFRGKAEGACFSRVCIIVWNNQEAAEVQKLLTGLYLAGSNNYDTHFEKSVIGNSSIIVLEDVINAVESGQNLDAQTIEGLEEADLVRPILLKDATPEQAKRVKSALKAAAQAGAQAAKGHICAHPQDIGGCGSAAAVTYDITNELVQYMLKEGLATGPYDGRVHIEVHGEWPPRQERAYYEAIYLEIAECLSQHLGIQVRLYSWDD</sequence>